<proteinExistence type="predicted"/>
<evidence type="ECO:0000313" key="2">
    <source>
        <dbReference type="EMBL" id="MCL7029911.1"/>
    </source>
</evidence>
<dbReference type="PANTHER" id="PTHR35710:SF1">
    <property type="entry name" value="OBP3-RESPONSIVE PROTEIN 4 (ORG4)"/>
    <property type="match status" value="1"/>
</dbReference>
<dbReference type="Proteomes" id="UP001177140">
    <property type="component" value="Unassembled WGS sequence"/>
</dbReference>
<dbReference type="Pfam" id="PF25003">
    <property type="entry name" value="DUF7781"/>
    <property type="match status" value="1"/>
</dbReference>
<evidence type="ECO:0000259" key="1">
    <source>
        <dbReference type="Pfam" id="PF25003"/>
    </source>
</evidence>
<name>A0AA41S4R7_PAPNU</name>
<organism evidence="2 3">
    <name type="scientific">Papaver nudicaule</name>
    <name type="common">Iceland poppy</name>
    <dbReference type="NCBI Taxonomy" id="74823"/>
    <lineage>
        <taxon>Eukaryota</taxon>
        <taxon>Viridiplantae</taxon>
        <taxon>Streptophyta</taxon>
        <taxon>Embryophyta</taxon>
        <taxon>Tracheophyta</taxon>
        <taxon>Spermatophyta</taxon>
        <taxon>Magnoliopsida</taxon>
        <taxon>Ranunculales</taxon>
        <taxon>Papaveraceae</taxon>
        <taxon>Papaveroideae</taxon>
        <taxon>Papaver</taxon>
    </lineage>
</organism>
<reference evidence="2" key="1">
    <citation type="submission" date="2022-03" db="EMBL/GenBank/DDBJ databases">
        <title>A functionally conserved STORR gene fusion in Papaver species that diverged 16.8 million years ago.</title>
        <authorList>
            <person name="Catania T."/>
        </authorList>
    </citation>
    <scope>NUCLEOTIDE SEQUENCE</scope>
    <source>
        <strain evidence="2">S-191538</strain>
    </source>
</reference>
<dbReference type="PANTHER" id="PTHR35710">
    <property type="entry name" value="OBP3-RESPONSIVE PROTEIN 4 (ORG4)"/>
    <property type="match status" value="1"/>
</dbReference>
<dbReference type="InterPro" id="IPR056683">
    <property type="entry name" value="DUF7781"/>
</dbReference>
<protein>
    <recommendedName>
        <fullName evidence="1">DUF7781 domain-containing protein</fullName>
    </recommendedName>
</protein>
<gene>
    <name evidence="2" type="ORF">MKW94_025054</name>
</gene>
<sequence length="153" mass="18070">MESVSNNGEEPASWDELYNIDLMPSELFFKFRKEVEGIRVGLNLEFYNAPSNEFQTKFVLKPLSPARKWKLMYEPLHHDVRLVSKKIPVTKYLNLQTRKWKTYPKSESWTTCPIHKCTDMTLSKSEISQTRKFHNKLEIPLHNPGKLIFHKCT</sequence>
<comment type="caution">
    <text evidence="2">The sequence shown here is derived from an EMBL/GenBank/DDBJ whole genome shotgun (WGS) entry which is preliminary data.</text>
</comment>
<dbReference type="EMBL" id="JAJJMA010095588">
    <property type="protein sequence ID" value="MCL7029911.1"/>
    <property type="molecule type" value="Genomic_DNA"/>
</dbReference>
<dbReference type="AlphaFoldDB" id="A0AA41S4R7"/>
<feature type="domain" description="DUF7781" evidence="1">
    <location>
        <begin position="13"/>
        <end position="98"/>
    </location>
</feature>
<accession>A0AA41S4R7</accession>
<evidence type="ECO:0000313" key="3">
    <source>
        <dbReference type="Proteomes" id="UP001177140"/>
    </source>
</evidence>
<keyword evidence="3" id="KW-1185">Reference proteome</keyword>